<evidence type="ECO:0000256" key="1">
    <source>
        <dbReference type="ARBA" id="ARBA00004609"/>
    </source>
</evidence>
<protein>
    <submittedName>
        <fullName evidence="14">Uncharacterized protein</fullName>
    </submittedName>
</protein>
<proteinExistence type="inferred from homology"/>
<dbReference type="Proteomes" id="UP001152798">
    <property type="component" value="Chromosome 5"/>
</dbReference>
<evidence type="ECO:0000256" key="13">
    <source>
        <dbReference type="SAM" id="MobiDB-lite"/>
    </source>
</evidence>
<dbReference type="PANTHER" id="PTHR10822">
    <property type="entry name" value="GLYPICAN"/>
    <property type="match status" value="1"/>
</dbReference>
<evidence type="ECO:0000313" key="15">
    <source>
        <dbReference type="Proteomes" id="UP001152798"/>
    </source>
</evidence>
<dbReference type="InterPro" id="IPR001863">
    <property type="entry name" value="Glypican"/>
</dbReference>
<dbReference type="GO" id="GO:0005886">
    <property type="term" value="C:plasma membrane"/>
    <property type="evidence" value="ECO:0007669"/>
    <property type="project" value="UniProtKB-SubCell"/>
</dbReference>
<dbReference type="OrthoDB" id="6380619at2759"/>
<keyword evidence="6 12" id="KW-0654">Proteoglycan</keyword>
<comment type="function">
    <text evidence="12">Cell surface proteoglycan.</text>
</comment>
<gene>
    <name evidence="14" type="ORF">NEZAVI_LOCUS12255</name>
</gene>
<evidence type="ECO:0000256" key="9">
    <source>
        <dbReference type="ARBA" id="ARBA00023207"/>
    </source>
</evidence>
<dbReference type="EMBL" id="OV725081">
    <property type="protein sequence ID" value="CAH1403679.1"/>
    <property type="molecule type" value="Genomic_DNA"/>
</dbReference>
<evidence type="ECO:0000256" key="6">
    <source>
        <dbReference type="ARBA" id="ARBA00022974"/>
    </source>
</evidence>
<keyword evidence="5" id="KW-0732">Signal</keyword>
<organism evidence="14 15">
    <name type="scientific">Nezara viridula</name>
    <name type="common">Southern green stink bug</name>
    <name type="synonym">Cimex viridulus</name>
    <dbReference type="NCBI Taxonomy" id="85310"/>
    <lineage>
        <taxon>Eukaryota</taxon>
        <taxon>Metazoa</taxon>
        <taxon>Ecdysozoa</taxon>
        <taxon>Arthropoda</taxon>
        <taxon>Hexapoda</taxon>
        <taxon>Insecta</taxon>
        <taxon>Pterygota</taxon>
        <taxon>Neoptera</taxon>
        <taxon>Paraneoptera</taxon>
        <taxon>Hemiptera</taxon>
        <taxon>Heteroptera</taxon>
        <taxon>Panheteroptera</taxon>
        <taxon>Pentatomomorpha</taxon>
        <taxon>Pentatomoidea</taxon>
        <taxon>Pentatomidae</taxon>
        <taxon>Pentatominae</taxon>
        <taxon>Nezara</taxon>
    </lineage>
</organism>
<dbReference type="GO" id="GO:0016477">
    <property type="term" value="P:cell migration"/>
    <property type="evidence" value="ECO:0007669"/>
    <property type="project" value="TreeGrafter"/>
</dbReference>
<evidence type="ECO:0000256" key="8">
    <source>
        <dbReference type="ARBA" id="ARBA00023180"/>
    </source>
</evidence>
<evidence type="ECO:0000256" key="2">
    <source>
        <dbReference type="ARBA" id="ARBA00010260"/>
    </source>
</evidence>
<dbReference type="Pfam" id="PF01153">
    <property type="entry name" value="Glypican"/>
    <property type="match status" value="1"/>
</dbReference>
<dbReference type="GO" id="GO:0005576">
    <property type="term" value="C:extracellular region"/>
    <property type="evidence" value="ECO:0007669"/>
    <property type="project" value="TreeGrafter"/>
</dbReference>
<keyword evidence="9 12" id="KW-0357">Heparan sulfate</keyword>
<feature type="region of interest" description="Disordered" evidence="13">
    <location>
        <begin position="70"/>
        <end position="126"/>
    </location>
</feature>
<keyword evidence="4 12" id="KW-0336">GPI-anchor</keyword>
<sequence length="154" mass="16728">MDTPVVCRPYTKALVKPGIDAQKYNPELKWTETTPDPNIRHLSDKLRFMRQVVLGRYKSDRWDLVADSLTVQSGSGGSGDGVDDDEDDGAVDEEGSGSGDGRVYDLPKIPSIPSTTQINGNKIGKTDKPKGSAFAISYSLPTLVLLTLSTRLLM</sequence>
<evidence type="ECO:0000256" key="11">
    <source>
        <dbReference type="RuleBase" id="RU003518"/>
    </source>
</evidence>
<keyword evidence="8" id="KW-0325">Glycoprotein</keyword>
<comment type="subcellular location">
    <subcellularLocation>
        <location evidence="1 12">Cell membrane</location>
        <topology evidence="1 12">Lipid-anchor</topology>
        <topology evidence="1 12">GPI-anchor</topology>
    </subcellularLocation>
</comment>
<evidence type="ECO:0000313" key="14">
    <source>
        <dbReference type="EMBL" id="CAH1403679.1"/>
    </source>
</evidence>
<keyword evidence="3" id="KW-1003">Cell membrane</keyword>
<comment type="similarity">
    <text evidence="2 11">Belongs to the glypican family.</text>
</comment>
<dbReference type="PANTHER" id="PTHR10822:SF29">
    <property type="entry name" value="DIVISION ABNORMALLY DELAYED PROTEIN"/>
    <property type="match status" value="1"/>
</dbReference>
<accession>A0A9P0HK97</accession>
<evidence type="ECO:0000256" key="7">
    <source>
        <dbReference type="ARBA" id="ARBA00023136"/>
    </source>
</evidence>
<evidence type="ECO:0000256" key="3">
    <source>
        <dbReference type="ARBA" id="ARBA00022475"/>
    </source>
</evidence>
<dbReference type="GO" id="GO:0090263">
    <property type="term" value="P:positive regulation of canonical Wnt signaling pathway"/>
    <property type="evidence" value="ECO:0007669"/>
    <property type="project" value="TreeGrafter"/>
</dbReference>
<evidence type="ECO:0000256" key="4">
    <source>
        <dbReference type="ARBA" id="ARBA00022622"/>
    </source>
</evidence>
<evidence type="ECO:0000256" key="12">
    <source>
        <dbReference type="RuleBase" id="RU003519"/>
    </source>
</evidence>
<dbReference type="GO" id="GO:0009986">
    <property type="term" value="C:cell surface"/>
    <property type="evidence" value="ECO:0007669"/>
    <property type="project" value="TreeGrafter"/>
</dbReference>
<dbReference type="GO" id="GO:1905475">
    <property type="term" value="P:regulation of protein localization to membrane"/>
    <property type="evidence" value="ECO:0007669"/>
    <property type="project" value="TreeGrafter"/>
</dbReference>
<feature type="compositionally biased region" description="Acidic residues" evidence="13">
    <location>
        <begin position="81"/>
        <end position="95"/>
    </location>
</feature>
<keyword evidence="10 12" id="KW-0449">Lipoprotein</keyword>
<keyword evidence="7 12" id="KW-0472">Membrane</keyword>
<reference evidence="14" key="1">
    <citation type="submission" date="2022-01" db="EMBL/GenBank/DDBJ databases">
        <authorList>
            <person name="King R."/>
        </authorList>
    </citation>
    <scope>NUCLEOTIDE SEQUENCE</scope>
</reference>
<evidence type="ECO:0000256" key="5">
    <source>
        <dbReference type="ARBA" id="ARBA00022729"/>
    </source>
</evidence>
<keyword evidence="15" id="KW-1185">Reference proteome</keyword>
<name>A0A9P0HK97_NEZVI</name>
<dbReference type="AlphaFoldDB" id="A0A9P0HK97"/>
<dbReference type="GO" id="GO:0098552">
    <property type="term" value="C:side of membrane"/>
    <property type="evidence" value="ECO:0007669"/>
    <property type="project" value="UniProtKB-KW"/>
</dbReference>
<evidence type="ECO:0000256" key="10">
    <source>
        <dbReference type="ARBA" id="ARBA00023288"/>
    </source>
</evidence>